<feature type="domain" description="PPM-type phosphatase" evidence="3">
    <location>
        <begin position="216"/>
        <end position="438"/>
    </location>
</feature>
<dbReference type="AlphaFoldDB" id="A0A640SND3"/>
<evidence type="ECO:0000259" key="3">
    <source>
        <dbReference type="SMART" id="SM00331"/>
    </source>
</evidence>
<dbReference type="FunFam" id="3.60.40.10:FF:000058">
    <property type="entry name" value="Stage II sporulation protein E"/>
    <property type="match status" value="1"/>
</dbReference>
<evidence type="ECO:0000256" key="1">
    <source>
        <dbReference type="ARBA" id="ARBA00022801"/>
    </source>
</evidence>
<organism evidence="4 5">
    <name type="scientific">Streptomyces glebosus</name>
    <dbReference type="NCBI Taxonomy" id="249580"/>
    <lineage>
        <taxon>Bacteria</taxon>
        <taxon>Bacillati</taxon>
        <taxon>Actinomycetota</taxon>
        <taxon>Actinomycetes</taxon>
        <taxon>Kitasatosporales</taxon>
        <taxon>Streptomycetaceae</taxon>
        <taxon>Streptomyces</taxon>
    </lineage>
</organism>
<dbReference type="InterPro" id="IPR052016">
    <property type="entry name" value="Bact_Sigma-Reg"/>
</dbReference>
<dbReference type="EMBL" id="BLIO01000001">
    <property type="protein sequence ID" value="GFE12292.1"/>
    <property type="molecule type" value="Genomic_DNA"/>
</dbReference>
<dbReference type="PANTHER" id="PTHR43156:SF2">
    <property type="entry name" value="STAGE II SPORULATION PROTEIN E"/>
    <property type="match status" value="1"/>
</dbReference>
<keyword evidence="5" id="KW-1185">Reference proteome</keyword>
<dbReference type="Proteomes" id="UP000430079">
    <property type="component" value="Unassembled WGS sequence"/>
</dbReference>
<dbReference type="Gene3D" id="3.60.40.10">
    <property type="entry name" value="PPM-type phosphatase domain"/>
    <property type="match status" value="1"/>
</dbReference>
<evidence type="ECO:0000313" key="5">
    <source>
        <dbReference type="Proteomes" id="UP000430079"/>
    </source>
</evidence>
<feature type="compositionally biased region" description="Pro residues" evidence="2">
    <location>
        <begin position="15"/>
        <end position="34"/>
    </location>
</feature>
<gene>
    <name evidence="4" type="ORF">Sgleb_03390</name>
</gene>
<dbReference type="InterPro" id="IPR036457">
    <property type="entry name" value="PPM-type-like_dom_sf"/>
</dbReference>
<keyword evidence="1" id="KW-0378">Hydrolase</keyword>
<evidence type="ECO:0000256" key="2">
    <source>
        <dbReference type="SAM" id="MobiDB-lite"/>
    </source>
</evidence>
<dbReference type="InterPro" id="IPR001932">
    <property type="entry name" value="PPM-type_phosphatase-like_dom"/>
</dbReference>
<sequence>MIGADYGMSRCSSPPDLPTPPLPAPGSSPPPPTSHLPTTGVPRVAHAPAATARADHRTPGIKLSKTGIFLLADMDSWSGMPMPSLAPRWPRYVEFAPSVLVAGGLAWDAFSPADYWGDPMLTAASVMAGALLSLRHTLAIGAAIVGGVFALTVKDGTAGDIVGYLELINTLFAALMGVGVNRVIARHGRHLDVVRSVAEAAQRAVLPAPPERIGSLAVAARYQAAQSEARIGGDAYAVQRTPFGVRLLIADVRGKGLGAVGAVSVLLGAFREAAEEEPDLATLADRMERALLRESEHTSEEDRLEGFITALLCEVLPGAAGLRMLNCGHPAPYLCHDDEVRVLEAGDPGLPLGMGTLGVERTLPADRPFPAGSTLLLITDGVTEARDATGRFYDPAAQLAGHGPFRGPQEVIDRLVRDVERWTGGPRDDDMAVLAVTRQMAGGMRAPHRGSSPVR</sequence>
<accession>A0A640SND3</accession>
<dbReference type="SMART" id="SM00331">
    <property type="entry name" value="PP2C_SIG"/>
    <property type="match status" value="1"/>
</dbReference>
<dbReference type="Pfam" id="PF07228">
    <property type="entry name" value="SpoIIE"/>
    <property type="match status" value="1"/>
</dbReference>
<comment type="caution">
    <text evidence="4">The sequence shown here is derived from an EMBL/GenBank/DDBJ whole genome shotgun (WGS) entry which is preliminary data.</text>
</comment>
<protein>
    <submittedName>
        <fullName evidence="4">Membrane protein</fullName>
    </submittedName>
</protein>
<reference evidence="4 5" key="1">
    <citation type="submission" date="2019-12" db="EMBL/GenBank/DDBJ databases">
        <title>Whole genome shotgun sequence of Streptomyces hygroscopicus subsp. glebosus NBRC 13786.</title>
        <authorList>
            <person name="Ichikawa N."/>
            <person name="Kimura A."/>
            <person name="Kitahashi Y."/>
            <person name="Komaki H."/>
            <person name="Tamura T."/>
        </authorList>
    </citation>
    <scope>NUCLEOTIDE SEQUENCE [LARGE SCALE GENOMIC DNA]</scope>
    <source>
        <strain evidence="4 5">NBRC 13786</strain>
    </source>
</reference>
<name>A0A640SND3_9ACTN</name>
<proteinExistence type="predicted"/>
<feature type="region of interest" description="Disordered" evidence="2">
    <location>
        <begin position="1"/>
        <end position="41"/>
    </location>
</feature>
<dbReference type="SUPFAM" id="SSF81606">
    <property type="entry name" value="PP2C-like"/>
    <property type="match status" value="1"/>
</dbReference>
<dbReference type="PANTHER" id="PTHR43156">
    <property type="entry name" value="STAGE II SPORULATION PROTEIN E-RELATED"/>
    <property type="match status" value="1"/>
</dbReference>
<evidence type="ECO:0000313" key="4">
    <source>
        <dbReference type="EMBL" id="GFE12292.1"/>
    </source>
</evidence>
<dbReference type="GO" id="GO:0016791">
    <property type="term" value="F:phosphatase activity"/>
    <property type="evidence" value="ECO:0007669"/>
    <property type="project" value="TreeGrafter"/>
</dbReference>